<dbReference type="EMBL" id="LJIJ01003003">
    <property type="protein sequence ID" value="ODM88986.1"/>
    <property type="molecule type" value="Genomic_DNA"/>
</dbReference>
<dbReference type="OrthoDB" id="10481079at2759"/>
<protein>
    <submittedName>
        <fullName evidence="2">Uncharacterized protein</fullName>
    </submittedName>
</protein>
<proteinExistence type="predicted"/>
<name>A0A1D2M7N2_ORCCI</name>
<dbReference type="SUPFAM" id="SSF49695">
    <property type="entry name" value="gamma-Crystallin-like"/>
    <property type="match status" value="1"/>
</dbReference>
<dbReference type="InterPro" id="IPR011024">
    <property type="entry name" value="G_crystallin-like"/>
</dbReference>
<evidence type="ECO:0000313" key="3">
    <source>
        <dbReference type="Proteomes" id="UP000094527"/>
    </source>
</evidence>
<dbReference type="Gene3D" id="2.60.20.10">
    <property type="entry name" value="Crystallins"/>
    <property type="match status" value="1"/>
</dbReference>
<feature type="chain" id="PRO_5008903583" evidence="1">
    <location>
        <begin position="36"/>
        <end position="143"/>
    </location>
</feature>
<dbReference type="Proteomes" id="UP000094527">
    <property type="component" value="Unassembled WGS sequence"/>
</dbReference>
<sequence>MSAYSKGYQTSARFHKVSFFLLVMLSLFWCTSVQGRTWNVGGNSDNRSRSRANNQYVSLYEHENYRGKVHRQPVGKECSNVPRAFSNWASSIILHDRCVTLCEFRDCQGPCINVIPNEKGKKKLSALGLNDKVSSVKACNQFF</sequence>
<gene>
    <name evidence="2" type="ORF">Ocin01_17699</name>
</gene>
<evidence type="ECO:0000313" key="2">
    <source>
        <dbReference type="EMBL" id="ODM88986.1"/>
    </source>
</evidence>
<reference evidence="2 3" key="1">
    <citation type="journal article" date="2016" name="Genome Biol. Evol.">
        <title>Gene Family Evolution Reflects Adaptation to Soil Environmental Stressors in the Genome of the Collembolan Orchesella cincta.</title>
        <authorList>
            <person name="Faddeeva-Vakhrusheva A."/>
            <person name="Derks M.F."/>
            <person name="Anvar S.Y."/>
            <person name="Agamennone V."/>
            <person name="Suring W."/>
            <person name="Smit S."/>
            <person name="van Straalen N.M."/>
            <person name="Roelofs D."/>
        </authorList>
    </citation>
    <scope>NUCLEOTIDE SEQUENCE [LARGE SCALE GENOMIC DNA]</scope>
    <source>
        <tissue evidence="2">Mixed pool</tissue>
    </source>
</reference>
<comment type="caution">
    <text evidence="2">The sequence shown here is derived from an EMBL/GenBank/DDBJ whole genome shotgun (WGS) entry which is preliminary data.</text>
</comment>
<accession>A0A1D2M7N2</accession>
<organism evidence="2 3">
    <name type="scientific">Orchesella cincta</name>
    <name type="common">Springtail</name>
    <name type="synonym">Podura cincta</name>
    <dbReference type="NCBI Taxonomy" id="48709"/>
    <lineage>
        <taxon>Eukaryota</taxon>
        <taxon>Metazoa</taxon>
        <taxon>Ecdysozoa</taxon>
        <taxon>Arthropoda</taxon>
        <taxon>Hexapoda</taxon>
        <taxon>Collembola</taxon>
        <taxon>Entomobryomorpha</taxon>
        <taxon>Entomobryoidea</taxon>
        <taxon>Orchesellidae</taxon>
        <taxon>Orchesellinae</taxon>
        <taxon>Orchesella</taxon>
    </lineage>
</organism>
<evidence type="ECO:0000256" key="1">
    <source>
        <dbReference type="SAM" id="SignalP"/>
    </source>
</evidence>
<dbReference type="AlphaFoldDB" id="A0A1D2M7N2"/>
<keyword evidence="3" id="KW-1185">Reference proteome</keyword>
<keyword evidence="1" id="KW-0732">Signal</keyword>
<feature type="signal peptide" evidence="1">
    <location>
        <begin position="1"/>
        <end position="35"/>
    </location>
</feature>